<comment type="caution">
    <text evidence="2">The sequence shown here is derived from an EMBL/GenBank/DDBJ whole genome shotgun (WGS) entry which is preliminary data.</text>
</comment>
<accession>A0ABV5GEY4</accession>
<evidence type="ECO:0008006" key="4">
    <source>
        <dbReference type="Google" id="ProtNLM"/>
    </source>
</evidence>
<keyword evidence="1" id="KW-0732">Signal</keyword>
<proteinExistence type="predicted"/>
<evidence type="ECO:0000256" key="1">
    <source>
        <dbReference type="SAM" id="SignalP"/>
    </source>
</evidence>
<feature type="signal peptide" evidence="1">
    <location>
        <begin position="1"/>
        <end position="24"/>
    </location>
</feature>
<dbReference type="Proteomes" id="UP001589576">
    <property type="component" value="Unassembled WGS sequence"/>
</dbReference>
<protein>
    <recommendedName>
        <fullName evidence="4">DUF4468 domain-containing protein</fullName>
    </recommendedName>
</protein>
<organism evidence="2 3">
    <name type="scientific">Flavobacterium paronense</name>
    <dbReference type="NCBI Taxonomy" id="1392775"/>
    <lineage>
        <taxon>Bacteria</taxon>
        <taxon>Pseudomonadati</taxon>
        <taxon>Bacteroidota</taxon>
        <taxon>Flavobacteriia</taxon>
        <taxon>Flavobacteriales</taxon>
        <taxon>Flavobacteriaceae</taxon>
        <taxon>Flavobacterium</taxon>
    </lineage>
</organism>
<evidence type="ECO:0000313" key="3">
    <source>
        <dbReference type="Proteomes" id="UP001589576"/>
    </source>
</evidence>
<reference evidence="2 3" key="1">
    <citation type="submission" date="2024-09" db="EMBL/GenBank/DDBJ databases">
        <authorList>
            <person name="Sun Q."/>
            <person name="Mori K."/>
        </authorList>
    </citation>
    <scope>NUCLEOTIDE SEQUENCE [LARGE SCALE GENOMIC DNA]</scope>
    <source>
        <strain evidence="2 3">CECT 8460</strain>
    </source>
</reference>
<gene>
    <name evidence="2" type="ORF">ACFFUU_08535</name>
</gene>
<dbReference type="RefSeq" id="WP_290286697.1">
    <property type="nucleotide sequence ID" value="NZ_JAUFQN010000019.1"/>
</dbReference>
<dbReference type="EMBL" id="JBHMFB010000016">
    <property type="protein sequence ID" value="MFB9089643.1"/>
    <property type="molecule type" value="Genomic_DNA"/>
</dbReference>
<sequence>MKHLLLRRTFLGIILILLSTNAFSQKSFITTIDNEKIIVDDNFFDIQVGNEKIVYKTPNNDNKESIKFKNINSGILGEYNMKRMKIADEKDEQLCFTLAQSKGKKLVGYNKTTAITKFIYYILDANNMVIEKIETYPYPEEKYVKTRKDAEDKIRKHFSDCKDVMDRLAGDNFKRQENVKYSKLMGKMLDQMDAAKAGIVSFFEKPTFSNCDASQQESPSAQLSGEVAISEQKYYYEKISTTATAMGMGSGSRTTDFSFKGTITIKDNSFTFFTKNVETKYKIISYQDGIMKCDDNVNIHTVTIASETGKKGSFAYDTKITLVADKKMGGSTTYYWCKQQ</sequence>
<name>A0ABV5GEY4_9FLAO</name>
<evidence type="ECO:0000313" key="2">
    <source>
        <dbReference type="EMBL" id="MFB9089643.1"/>
    </source>
</evidence>
<keyword evidence="3" id="KW-1185">Reference proteome</keyword>
<feature type="chain" id="PRO_5046201051" description="DUF4468 domain-containing protein" evidence="1">
    <location>
        <begin position="25"/>
        <end position="340"/>
    </location>
</feature>